<sequence length="520" mass="58891">MEKLALDEVLEAFRIASQRERIQFLDSLFDSFLPSEKHALQEKLRSTNYYFDIFGSLPTEISLQIAEDLDPKDIIRLCRVSLRWKFILSSPQLARKTVQTSYSKRSDLPSYARQLEEDPFSALRNIAFKEYAGESGLFKLKTEYDFSFSEIPRYKDSFFVGLNASVGLEYAIFDHIRQGSSPETYQWYLVDLNKGQSQMPILLVNKQREILDKGSAHAGTGCAAAITLSSGRAFVWNTKGGLIRGFKLLHEGDITISSSEKYLCIRNEHSGTDYSDYYLVNLQTADLRVFERITDFVKVATRESIIDSPPMMILANRIIVAAVFPNNAHKPQVAVSWLTFNEEESTLIETTAVLLDHDFPHNLPNHIPHSISFRYGMNTTGVGMPGLRTKGPNVWLTILSDGKVSTSWKYFDLNPSQYHGFGPDVTISFYYNNTVYAIIYPTDKKDLLGEKGGFHSHSLWCSGGDMSTSLGPGRILNLVDMSGRLQEIRPHDKGFAAFYEGGVHVYDWLSFDEFVALQRS</sequence>
<dbReference type="Gene3D" id="1.20.1280.50">
    <property type="match status" value="1"/>
</dbReference>
<dbReference type="EMBL" id="JAVHJM010000002">
    <property type="protein sequence ID" value="KAK6518463.1"/>
    <property type="molecule type" value="Genomic_DNA"/>
</dbReference>
<name>A0AAN8NTY5_9PEZI</name>
<organism evidence="2 3">
    <name type="scientific">Arthrobotrys conoides</name>
    <dbReference type="NCBI Taxonomy" id="74498"/>
    <lineage>
        <taxon>Eukaryota</taxon>
        <taxon>Fungi</taxon>
        <taxon>Dikarya</taxon>
        <taxon>Ascomycota</taxon>
        <taxon>Pezizomycotina</taxon>
        <taxon>Orbiliomycetes</taxon>
        <taxon>Orbiliales</taxon>
        <taxon>Orbiliaceae</taxon>
        <taxon>Arthrobotrys</taxon>
    </lineage>
</organism>
<feature type="domain" description="F-box" evidence="1">
    <location>
        <begin position="51"/>
        <end position="97"/>
    </location>
</feature>
<proteinExistence type="predicted"/>
<keyword evidence="3" id="KW-1185">Reference proteome</keyword>
<dbReference type="InterPro" id="IPR036047">
    <property type="entry name" value="F-box-like_dom_sf"/>
</dbReference>
<dbReference type="Pfam" id="PF12937">
    <property type="entry name" value="F-box-like"/>
    <property type="match status" value="1"/>
</dbReference>
<protein>
    <recommendedName>
        <fullName evidence="1">F-box domain-containing protein</fullName>
    </recommendedName>
</protein>
<evidence type="ECO:0000259" key="1">
    <source>
        <dbReference type="PROSITE" id="PS50181"/>
    </source>
</evidence>
<gene>
    <name evidence="2" type="ORF">TWF506_005617</name>
</gene>
<dbReference type="PROSITE" id="PS50181">
    <property type="entry name" value="FBOX"/>
    <property type="match status" value="1"/>
</dbReference>
<dbReference type="CDD" id="cd09917">
    <property type="entry name" value="F-box_SF"/>
    <property type="match status" value="1"/>
</dbReference>
<dbReference type="Proteomes" id="UP001307849">
    <property type="component" value="Unassembled WGS sequence"/>
</dbReference>
<dbReference type="InterPro" id="IPR001810">
    <property type="entry name" value="F-box_dom"/>
</dbReference>
<dbReference type="SMART" id="SM00256">
    <property type="entry name" value="FBOX"/>
    <property type="match status" value="1"/>
</dbReference>
<accession>A0AAN8NTY5</accession>
<dbReference type="SUPFAM" id="SSF81383">
    <property type="entry name" value="F-box domain"/>
    <property type="match status" value="1"/>
</dbReference>
<evidence type="ECO:0000313" key="3">
    <source>
        <dbReference type="Proteomes" id="UP001307849"/>
    </source>
</evidence>
<comment type="caution">
    <text evidence="2">The sequence shown here is derived from an EMBL/GenBank/DDBJ whole genome shotgun (WGS) entry which is preliminary data.</text>
</comment>
<evidence type="ECO:0000313" key="2">
    <source>
        <dbReference type="EMBL" id="KAK6518463.1"/>
    </source>
</evidence>
<reference evidence="2 3" key="1">
    <citation type="submission" date="2019-10" db="EMBL/GenBank/DDBJ databases">
        <authorList>
            <person name="Palmer J.M."/>
        </authorList>
    </citation>
    <scope>NUCLEOTIDE SEQUENCE [LARGE SCALE GENOMIC DNA]</scope>
    <source>
        <strain evidence="2 3">TWF506</strain>
    </source>
</reference>
<dbReference type="AlphaFoldDB" id="A0AAN8NTY5"/>